<accession>A0A3E0V9L1</accession>
<organism evidence="1 2">
    <name type="scientific">Subtercola boreus</name>
    <dbReference type="NCBI Taxonomy" id="120213"/>
    <lineage>
        <taxon>Bacteria</taxon>
        <taxon>Bacillati</taxon>
        <taxon>Actinomycetota</taxon>
        <taxon>Actinomycetes</taxon>
        <taxon>Micrococcales</taxon>
        <taxon>Microbacteriaceae</taxon>
        <taxon>Subtercola</taxon>
    </lineage>
</organism>
<name>A0A3E0V9L1_9MICO</name>
<dbReference type="EMBL" id="NBWZ01000002">
    <property type="protein sequence ID" value="RFA06446.1"/>
    <property type="molecule type" value="Genomic_DNA"/>
</dbReference>
<reference evidence="1 2" key="1">
    <citation type="submission" date="2017-04" db="EMBL/GenBank/DDBJ databases">
        <title>Comparative genome analysis of Subtercola boreus.</title>
        <authorList>
            <person name="Cho Y.-J."/>
            <person name="Cho A."/>
            <person name="Kim O.-S."/>
            <person name="Lee J.-I."/>
        </authorList>
    </citation>
    <scope>NUCLEOTIDE SEQUENCE [LARGE SCALE GENOMIC DNA]</scope>
    <source>
        <strain evidence="1 2">K300</strain>
    </source>
</reference>
<evidence type="ECO:0000313" key="2">
    <source>
        <dbReference type="Proteomes" id="UP000256486"/>
    </source>
</evidence>
<keyword evidence="2" id="KW-1185">Reference proteome</keyword>
<dbReference type="Proteomes" id="UP000256486">
    <property type="component" value="Unassembled WGS sequence"/>
</dbReference>
<dbReference type="PROSITE" id="PS51257">
    <property type="entry name" value="PROKAR_LIPOPROTEIN"/>
    <property type="match status" value="1"/>
</dbReference>
<sequence>MRSGAVLLLLVPVVVLLAGCSQVTSAVSDGAGQVATSAAAAAGGQLTAQICAPVEDGTITADDLKLLETLIVAAGSGNIAPTVRVPLQQVVEGGATVTADASASLRAACETFSVARTEIE</sequence>
<dbReference type="AlphaFoldDB" id="A0A3E0V9L1"/>
<proteinExistence type="predicted"/>
<evidence type="ECO:0000313" key="1">
    <source>
        <dbReference type="EMBL" id="RFA06446.1"/>
    </source>
</evidence>
<comment type="caution">
    <text evidence="1">The sequence shown here is derived from an EMBL/GenBank/DDBJ whole genome shotgun (WGS) entry which is preliminary data.</text>
</comment>
<evidence type="ECO:0008006" key="3">
    <source>
        <dbReference type="Google" id="ProtNLM"/>
    </source>
</evidence>
<gene>
    <name evidence="1" type="ORF">B7R54_18890</name>
</gene>
<protein>
    <recommendedName>
        <fullName evidence="3">Lipoprotein</fullName>
    </recommendedName>
</protein>